<feature type="compositionally biased region" description="Polar residues" evidence="2">
    <location>
        <begin position="1167"/>
        <end position="1186"/>
    </location>
</feature>
<evidence type="ECO:0000313" key="3">
    <source>
        <dbReference type="EMBL" id="KAL2611663.1"/>
    </source>
</evidence>
<feature type="region of interest" description="Disordered" evidence="2">
    <location>
        <begin position="829"/>
        <end position="866"/>
    </location>
</feature>
<gene>
    <name evidence="3" type="ORF">R1flu_023355</name>
</gene>
<feature type="coiled-coil region" evidence="1">
    <location>
        <begin position="7"/>
        <end position="118"/>
    </location>
</feature>
<feature type="coiled-coil region" evidence="1">
    <location>
        <begin position="215"/>
        <end position="343"/>
    </location>
</feature>
<keyword evidence="4" id="KW-1185">Reference proteome</keyword>
<feature type="region of interest" description="Disordered" evidence="2">
    <location>
        <begin position="1112"/>
        <end position="1215"/>
    </location>
</feature>
<feature type="compositionally biased region" description="Polar residues" evidence="2">
    <location>
        <begin position="1116"/>
        <end position="1129"/>
    </location>
</feature>
<dbReference type="PANTHER" id="PTHR23159:SF31">
    <property type="entry name" value="CENTROSOME-ASSOCIATED PROTEIN CEP250 ISOFORM X1"/>
    <property type="match status" value="1"/>
</dbReference>
<comment type="caution">
    <text evidence="3">The sequence shown here is derived from an EMBL/GenBank/DDBJ whole genome shotgun (WGS) entry which is preliminary data.</text>
</comment>
<feature type="region of interest" description="Disordered" evidence="2">
    <location>
        <begin position="935"/>
        <end position="1047"/>
    </location>
</feature>
<feature type="compositionally biased region" description="Basic and acidic residues" evidence="2">
    <location>
        <begin position="1193"/>
        <end position="1215"/>
    </location>
</feature>
<feature type="coiled-coil region" evidence="1">
    <location>
        <begin position="513"/>
        <end position="550"/>
    </location>
</feature>
<accession>A0ABD1XRU2</accession>
<evidence type="ECO:0000313" key="4">
    <source>
        <dbReference type="Proteomes" id="UP001605036"/>
    </source>
</evidence>
<feature type="coiled-coil region" evidence="1">
    <location>
        <begin position="411"/>
        <end position="466"/>
    </location>
</feature>
<organism evidence="3 4">
    <name type="scientific">Riccia fluitans</name>
    <dbReference type="NCBI Taxonomy" id="41844"/>
    <lineage>
        <taxon>Eukaryota</taxon>
        <taxon>Viridiplantae</taxon>
        <taxon>Streptophyta</taxon>
        <taxon>Embryophyta</taxon>
        <taxon>Marchantiophyta</taxon>
        <taxon>Marchantiopsida</taxon>
        <taxon>Marchantiidae</taxon>
        <taxon>Marchantiales</taxon>
        <taxon>Ricciaceae</taxon>
        <taxon>Riccia</taxon>
    </lineage>
</organism>
<evidence type="ECO:0000256" key="2">
    <source>
        <dbReference type="SAM" id="MobiDB-lite"/>
    </source>
</evidence>
<dbReference type="EMBL" id="JBHFFA010000007">
    <property type="protein sequence ID" value="KAL2611663.1"/>
    <property type="molecule type" value="Genomic_DNA"/>
</dbReference>
<proteinExistence type="predicted"/>
<feature type="compositionally biased region" description="Basic and acidic residues" evidence="2">
    <location>
        <begin position="993"/>
        <end position="1010"/>
    </location>
</feature>
<reference evidence="3 4" key="1">
    <citation type="submission" date="2024-09" db="EMBL/GenBank/DDBJ databases">
        <title>Chromosome-scale assembly of Riccia fluitans.</title>
        <authorList>
            <person name="Paukszto L."/>
            <person name="Sawicki J."/>
            <person name="Karawczyk K."/>
            <person name="Piernik-Szablinska J."/>
            <person name="Szczecinska M."/>
            <person name="Mazdziarz M."/>
        </authorList>
    </citation>
    <scope>NUCLEOTIDE SEQUENCE [LARGE SCALE GENOMIC DNA]</scope>
    <source>
        <strain evidence="3">Rf_01</strain>
        <tissue evidence="3">Aerial parts of the thallus</tissue>
    </source>
</reference>
<keyword evidence="1" id="KW-0175">Coiled coil</keyword>
<feature type="coiled-coil region" evidence="1">
    <location>
        <begin position="678"/>
        <end position="712"/>
    </location>
</feature>
<sequence length="1326" mass="151186">MKMEAKVKQLREQVQKREAEISTLKQHLALLTSDFKYNLKLLEDRDFELDQTEAQLEQFQNVGELKEKEMEALNTELANFKASAERDAEQIRSLESTLSQYKESVRSVRQRLEEALQLRDQELSCHRSELEALKTRIHQQSESLKVQEKGLSDAMKACERTWSQRYSECHKTVQTLVAEQETLLKEKLTKDREMEIMQKRVLKLQETVDELTGVTDESRKECTTLNTKLEMLQERSAIRLKELEQEKQNLEGNLRKQILEEYDGKIAELLAQLQSIEYAVSLERREANTRLITLEAEQVEKMTTLHQTIQDLRTERSDLLEKVTKMEEELSTLRENLYHLKNNGRRLSQKEESLNLEVTTLQHSLLEAKAKLDQSQVEKTYELAALHDSLCEARAREKLLLEKEAEQSKRIGVLEQLLEDARGKIQHLSKKDSEENKEVVMAQEALEKTRNQLEMLSQKNSDQLKEIVSLKKSLTEARKDGARLSKAQAENTEELTILKQSLYDARTTEEIMLRRNEENAKDLENLRQLLAAAKTQEDILKKKLDDHAKEILTLHDALCRAKAEVVSLMQAEAEHIEEISVLRSTLVETQRQAEAALKHAQHLEAIVEVTQAESRRRVEIKECVSSLLTSAQEQQELLARELSESHHGTNVLEESIGDVAYSEGCKVQSSAEIGLKTHVDLEEENSYLKARVEELQGENVKVGQVISELRNELETVGLLQPSAGAYNLSGPQKKTKFASPLEELNNLSPRPTKLSSETTLKYDPTVLRPKVVVNVPRKEDITFSEKEELQTLRALLMDVHNRNALFYKQVTSMSDAVPVEEFQERRAEAQEIPFKSPRKCDLPSNPSKPTASMDRRLNSTTLLGDQTPCTDEIRRSVLQTTMKPSTGISVTSGGLPDPRLKHSEAKITGGVSAEVLKLNEQIARVRQQLNSLCSSEQSLSSGQKSVEVIPSCKSRNAERPTHTYEPCELGSEDEKAGFKSRARKKKGQIRQKSPLENHEVEPGEEKDFGKQPHSLKNDHHRKQQGDRYFEEPAPRSTKSSHRKSKEQDCLRLTEVILPSKSFASKKIRTSARDSLGKRVKVGRKLRMKIPSDSSSRSDVVCSHCQDCMSDEDSEGSYIQSPRAKSTTVRNDLKRSLTGHGHASVLSSAGNEHRDLRHDQQCEYPARSRSNTDGTEWTSNMRQQQHNCAAHVQEAAHVDRSKPSHKLDDRLQVRREENAKIHGTKDEHVSWKHSTSGRNQGLKSVINWLPHACQCLQLTVSYVCYLEEINALLGVSKSQTFLSALTFLRILRSSPFENQGTFLPTLLRRHLHLQIKRTCEGHVNPWH</sequence>
<feature type="compositionally biased region" description="Basic and acidic residues" evidence="2">
    <location>
        <begin position="1023"/>
        <end position="1033"/>
    </location>
</feature>
<feature type="compositionally biased region" description="Basic and acidic residues" evidence="2">
    <location>
        <begin position="1150"/>
        <end position="1160"/>
    </location>
</feature>
<protein>
    <submittedName>
        <fullName evidence="3">Uncharacterized protein</fullName>
    </submittedName>
</protein>
<dbReference type="PANTHER" id="PTHR23159">
    <property type="entry name" value="CENTROSOMAL PROTEIN 2"/>
    <property type="match status" value="1"/>
</dbReference>
<dbReference type="Gene3D" id="1.10.287.1490">
    <property type="match status" value="1"/>
</dbReference>
<feature type="compositionally biased region" description="Low complexity" evidence="2">
    <location>
        <begin position="935"/>
        <end position="945"/>
    </location>
</feature>
<dbReference type="Proteomes" id="UP001605036">
    <property type="component" value="Unassembled WGS sequence"/>
</dbReference>
<evidence type="ECO:0000256" key="1">
    <source>
        <dbReference type="SAM" id="Coils"/>
    </source>
</evidence>
<name>A0ABD1XRU2_9MARC</name>
<feature type="compositionally biased region" description="Basic residues" evidence="2">
    <location>
        <begin position="978"/>
        <end position="989"/>
    </location>
</feature>